<feature type="region of interest" description="Disordered" evidence="1">
    <location>
        <begin position="133"/>
        <end position="209"/>
    </location>
</feature>
<evidence type="ECO:0000313" key="3">
    <source>
        <dbReference type="Proteomes" id="UP000774617"/>
    </source>
</evidence>
<comment type="caution">
    <text evidence="2">The sequence shown here is derived from an EMBL/GenBank/DDBJ whole genome shotgun (WGS) entry which is preliminary data.</text>
</comment>
<name>A0ABQ8GRU7_9PEZI</name>
<keyword evidence="3" id="KW-1185">Reference proteome</keyword>
<feature type="compositionally biased region" description="Basic and acidic residues" evidence="1">
    <location>
        <begin position="196"/>
        <end position="209"/>
    </location>
</feature>
<evidence type="ECO:0000256" key="1">
    <source>
        <dbReference type="SAM" id="MobiDB-lite"/>
    </source>
</evidence>
<dbReference type="EMBL" id="JAGTJR010000002">
    <property type="protein sequence ID" value="KAH7063201.1"/>
    <property type="molecule type" value="Genomic_DNA"/>
</dbReference>
<evidence type="ECO:0000313" key="2">
    <source>
        <dbReference type="EMBL" id="KAH7063201.1"/>
    </source>
</evidence>
<proteinExistence type="predicted"/>
<accession>A0ABQ8GRU7</accession>
<gene>
    <name evidence="2" type="ORF">B0J12DRAFT_161153</name>
</gene>
<feature type="compositionally biased region" description="Polar residues" evidence="1">
    <location>
        <begin position="173"/>
        <end position="185"/>
    </location>
</feature>
<protein>
    <submittedName>
        <fullName evidence="2">Uncharacterized protein</fullName>
    </submittedName>
</protein>
<feature type="region of interest" description="Disordered" evidence="1">
    <location>
        <begin position="34"/>
        <end position="63"/>
    </location>
</feature>
<organism evidence="2 3">
    <name type="scientific">Macrophomina phaseolina</name>
    <dbReference type="NCBI Taxonomy" id="35725"/>
    <lineage>
        <taxon>Eukaryota</taxon>
        <taxon>Fungi</taxon>
        <taxon>Dikarya</taxon>
        <taxon>Ascomycota</taxon>
        <taxon>Pezizomycotina</taxon>
        <taxon>Dothideomycetes</taxon>
        <taxon>Dothideomycetes incertae sedis</taxon>
        <taxon>Botryosphaeriales</taxon>
        <taxon>Botryosphaeriaceae</taxon>
        <taxon>Macrophomina</taxon>
    </lineage>
</organism>
<feature type="compositionally biased region" description="Low complexity" evidence="1">
    <location>
        <begin position="38"/>
        <end position="50"/>
    </location>
</feature>
<sequence length="209" mass="23089">MVAWSEPWKNPDWSGRLTNRVIHCPHLRLQAMRTTSQPTGTPAAAAPAAGFSDLTSAPPKAPRDRYTDGLSATLTSIKEASNSSPQMTVPTKIVPHLSALSAANQSHILNDLQKKKKKKICCRLRCYSHCHDTEQAKHGPRSRNSSSLREPMHGGCQGCKRRLETHSGISIPRSWSPSRGRQTIHGTYKPGPPRPIDVEPHPSREVFLQ</sequence>
<reference evidence="2 3" key="1">
    <citation type="journal article" date="2021" name="Nat. Commun.">
        <title>Genetic determinants of endophytism in the Arabidopsis root mycobiome.</title>
        <authorList>
            <person name="Mesny F."/>
            <person name="Miyauchi S."/>
            <person name="Thiergart T."/>
            <person name="Pickel B."/>
            <person name="Atanasova L."/>
            <person name="Karlsson M."/>
            <person name="Huettel B."/>
            <person name="Barry K.W."/>
            <person name="Haridas S."/>
            <person name="Chen C."/>
            <person name="Bauer D."/>
            <person name="Andreopoulos W."/>
            <person name="Pangilinan J."/>
            <person name="LaButti K."/>
            <person name="Riley R."/>
            <person name="Lipzen A."/>
            <person name="Clum A."/>
            <person name="Drula E."/>
            <person name="Henrissat B."/>
            <person name="Kohler A."/>
            <person name="Grigoriev I.V."/>
            <person name="Martin F.M."/>
            <person name="Hacquard S."/>
        </authorList>
    </citation>
    <scope>NUCLEOTIDE SEQUENCE [LARGE SCALE GENOMIC DNA]</scope>
    <source>
        <strain evidence="2 3">MPI-SDFR-AT-0080</strain>
    </source>
</reference>
<dbReference type="Proteomes" id="UP000774617">
    <property type="component" value="Unassembled WGS sequence"/>
</dbReference>